<reference evidence="3" key="1">
    <citation type="submission" date="2022-07" db="EMBL/GenBank/DDBJ databases">
        <title>Phylogenomic reconstructions and comparative analyses of Kickxellomycotina fungi.</title>
        <authorList>
            <person name="Reynolds N.K."/>
            <person name="Stajich J.E."/>
            <person name="Barry K."/>
            <person name="Grigoriev I.V."/>
            <person name="Crous P."/>
            <person name="Smith M.E."/>
        </authorList>
    </citation>
    <scope>NUCLEOTIDE SEQUENCE</scope>
    <source>
        <strain evidence="3">RSA 567</strain>
    </source>
</reference>
<accession>A0A9W8EEN8</accession>
<keyword evidence="2" id="KW-0576">Peroxisome</keyword>
<dbReference type="AlphaFoldDB" id="A0A9W8EEN8"/>
<comment type="subcellular location">
    <subcellularLocation>
        <location evidence="2">Peroxisome membrane</location>
    </subcellularLocation>
</comment>
<dbReference type="Pfam" id="PF08610">
    <property type="entry name" value="Pex16"/>
    <property type="match status" value="1"/>
</dbReference>
<dbReference type="GO" id="GO:0005778">
    <property type="term" value="C:peroxisomal membrane"/>
    <property type="evidence" value="ECO:0007669"/>
    <property type="project" value="UniProtKB-SubCell"/>
</dbReference>
<dbReference type="PANTHER" id="PTHR13299:SF0">
    <property type="entry name" value="PEROXISOMAL MEMBRANE PROTEIN PEX16"/>
    <property type="match status" value="1"/>
</dbReference>
<dbReference type="GO" id="GO:0007031">
    <property type="term" value="P:peroxisome organization"/>
    <property type="evidence" value="ECO:0007669"/>
    <property type="project" value="UniProtKB-KW"/>
</dbReference>
<name>A0A9W8EEN8_9FUNG</name>
<protein>
    <recommendedName>
        <fullName evidence="2">Peroxisomal membrane protein PEX16</fullName>
    </recommendedName>
</protein>
<comment type="similarity">
    <text evidence="1 2">Belongs to the peroxin-16 family.</text>
</comment>
<sequence length="271" mass="30210">MPLSKVLRAYETFILGNASQVSSIESTIRALTYVLPVFSLLNVLGLYHDHVLVKAVNTAQGQGRLAAKPPSPSLLSRYHRYFFKHARSPSLYQTLSLFLTLLQFTESFIEMAIQKKWGAKAKWKAVTAIELIKALCRLALVHLASSRMVLSPGYPEREVEPEAVEQLLQSAATSSPEELKSSSGTHWRGKHSGQQYRSVTAVASELSRGSSISSYLMTQPNDPETLLSPTDVVPRLGRTGLTAEWLFILRPLIYADYQPLWESVYFYTSGS</sequence>
<comment type="caution">
    <text evidence="3">The sequence shown here is derived from an EMBL/GenBank/DDBJ whole genome shotgun (WGS) entry which is preliminary data.</text>
</comment>
<keyword evidence="2" id="KW-0962">Peroxisome biogenesis</keyword>
<dbReference type="PANTHER" id="PTHR13299">
    <property type="entry name" value="PEROXISOMAL MEMBRANE PROTEIN PEX16"/>
    <property type="match status" value="1"/>
</dbReference>
<dbReference type="InterPro" id="IPR013919">
    <property type="entry name" value="Pex16"/>
</dbReference>
<evidence type="ECO:0000313" key="4">
    <source>
        <dbReference type="Proteomes" id="UP001151582"/>
    </source>
</evidence>
<dbReference type="Proteomes" id="UP001151582">
    <property type="component" value="Unassembled WGS sequence"/>
</dbReference>
<proteinExistence type="inferred from homology"/>
<dbReference type="OrthoDB" id="2021143at2759"/>
<keyword evidence="4" id="KW-1185">Reference proteome</keyword>
<organism evidence="3 4">
    <name type="scientific">Dimargaris verticillata</name>
    <dbReference type="NCBI Taxonomy" id="2761393"/>
    <lineage>
        <taxon>Eukaryota</taxon>
        <taxon>Fungi</taxon>
        <taxon>Fungi incertae sedis</taxon>
        <taxon>Zoopagomycota</taxon>
        <taxon>Kickxellomycotina</taxon>
        <taxon>Dimargaritomycetes</taxon>
        <taxon>Dimargaritales</taxon>
        <taxon>Dimargaritaceae</taxon>
        <taxon>Dimargaris</taxon>
    </lineage>
</organism>
<gene>
    <name evidence="3" type="ORF">H4R34_000481</name>
</gene>
<dbReference type="EMBL" id="JANBQB010000012">
    <property type="protein sequence ID" value="KAJ1984719.1"/>
    <property type="molecule type" value="Genomic_DNA"/>
</dbReference>
<evidence type="ECO:0000313" key="3">
    <source>
        <dbReference type="EMBL" id="KAJ1984719.1"/>
    </source>
</evidence>
<evidence type="ECO:0000256" key="1">
    <source>
        <dbReference type="ARBA" id="ARBA00009505"/>
    </source>
</evidence>
<evidence type="ECO:0000256" key="2">
    <source>
        <dbReference type="RuleBase" id="RU365003"/>
    </source>
</evidence>